<dbReference type="Proteomes" id="UP000182932">
    <property type="component" value="Unassembled WGS sequence"/>
</dbReference>
<accession>A0A975W953</accession>
<keyword evidence="2" id="KW-1185">Reference proteome</keyword>
<dbReference type="Pfam" id="PF20343">
    <property type="entry name" value="DUF6638"/>
    <property type="match status" value="1"/>
</dbReference>
<dbReference type="RefSeq" id="WP_074836021.1">
    <property type="nucleotide sequence ID" value="NZ_FNYY01000004.1"/>
</dbReference>
<dbReference type="AlphaFoldDB" id="A0A975W953"/>
<organism evidence="1 2">
    <name type="scientific">Marinovum algicola</name>
    <dbReference type="NCBI Taxonomy" id="42444"/>
    <lineage>
        <taxon>Bacteria</taxon>
        <taxon>Pseudomonadati</taxon>
        <taxon>Pseudomonadota</taxon>
        <taxon>Alphaproteobacteria</taxon>
        <taxon>Rhodobacterales</taxon>
        <taxon>Roseobacteraceae</taxon>
        <taxon>Marinovum</taxon>
    </lineage>
</organism>
<proteinExistence type="predicted"/>
<reference evidence="1 2" key="1">
    <citation type="submission" date="2016-10" db="EMBL/GenBank/DDBJ databases">
        <authorList>
            <person name="Varghese N."/>
            <person name="Submissions S."/>
        </authorList>
    </citation>
    <scope>NUCLEOTIDE SEQUENCE [LARGE SCALE GENOMIC DNA]</scope>
    <source>
        <strain evidence="1 2">FF3</strain>
    </source>
</reference>
<comment type="caution">
    <text evidence="1">The sequence shown here is derived from an EMBL/GenBank/DDBJ whole genome shotgun (WGS) entry which is preliminary data.</text>
</comment>
<dbReference type="InterPro" id="IPR046578">
    <property type="entry name" value="DUF6638"/>
</dbReference>
<dbReference type="GeneID" id="80817901"/>
<evidence type="ECO:0000313" key="2">
    <source>
        <dbReference type="Proteomes" id="UP000182932"/>
    </source>
</evidence>
<gene>
    <name evidence="1" type="ORF">SAMN04487940_104216</name>
</gene>
<protein>
    <submittedName>
        <fullName evidence="1">Uncharacterized protein</fullName>
    </submittedName>
</protein>
<name>A0A975W953_9RHOB</name>
<sequence length="444" mass="49763">MNRLIQSGLMFGNLIRVDSPALIDRYNRALQHLTGQQTALTEFHIDISGFSPEIGDELGDPLYLNHHGVNRQFILLTTEQKTAPLLDATFSTSRTILRQFIETNEAQLFALTARDAVAGELVNSVFSLTTPARLLDIRKITVEADTTGGTLRQARELAEMVDEFKTREDAWFDDPLIARMIGAARNTGDILRNPVLLETMSFETQNFWTSHFGGCYLFRAVDRPALITAGDKTALRDLPIGAVFDLSDRSRIARFLESNRLVEPIVTAPGLDAAAILRQKMDFVVVDAAQDAGIDLTGATRRDIRHLARRHAGQLPEAYHGLGRLVHWAEGAGDWPRITSEHPSYFLSLRAADTPDRDLVNMLLAELAPRDIRQLFICHKQLFYQLYRAWSETKRSYVVDFLTREYQVDKAGARAALFGHEPPMQEPGDDLIARVGPWGAVKGR</sequence>
<evidence type="ECO:0000313" key="1">
    <source>
        <dbReference type="EMBL" id="SEJ26151.1"/>
    </source>
</evidence>
<dbReference type="EMBL" id="FNYY01000004">
    <property type="protein sequence ID" value="SEJ26151.1"/>
    <property type="molecule type" value="Genomic_DNA"/>
</dbReference>